<dbReference type="Proteomes" id="UP001321766">
    <property type="component" value="Chromosome"/>
</dbReference>
<evidence type="ECO:0000256" key="2">
    <source>
        <dbReference type="ARBA" id="ARBA00022763"/>
    </source>
</evidence>
<dbReference type="InterPro" id="IPR006197">
    <property type="entry name" value="Peptidase_S24_LexA"/>
</dbReference>
<evidence type="ECO:0000313" key="10">
    <source>
        <dbReference type="EMBL" id="BDR52884.1"/>
    </source>
</evidence>
<organism evidence="10 11">
    <name type="scientific">Bombiscardovia nodaiensis</name>
    <dbReference type="NCBI Taxonomy" id="2932181"/>
    <lineage>
        <taxon>Bacteria</taxon>
        <taxon>Bacillati</taxon>
        <taxon>Actinomycetota</taxon>
        <taxon>Actinomycetes</taxon>
        <taxon>Bifidobacteriales</taxon>
        <taxon>Bifidobacteriaceae</taxon>
        <taxon>Bombiscardovia</taxon>
    </lineage>
</organism>
<evidence type="ECO:0000256" key="1">
    <source>
        <dbReference type="ARBA" id="ARBA00007484"/>
    </source>
</evidence>
<dbReference type="PANTHER" id="PTHR33516">
    <property type="entry name" value="LEXA REPRESSOR"/>
    <property type="match status" value="1"/>
</dbReference>
<dbReference type="InterPro" id="IPR039418">
    <property type="entry name" value="LexA-like"/>
</dbReference>
<keyword evidence="11" id="KW-1185">Reference proteome</keyword>
<reference evidence="10 11" key="1">
    <citation type="journal article" date="2023" name="Microbiol. Spectr.">
        <title>Symbiosis of Carpenter Bees with Uncharacterized Lactic Acid Bacteria Showing NAD Auxotrophy.</title>
        <authorList>
            <person name="Kawasaki S."/>
            <person name="Ozawa K."/>
            <person name="Mori T."/>
            <person name="Yamamoto A."/>
            <person name="Ito M."/>
            <person name="Ohkuma M."/>
            <person name="Sakamoto M."/>
            <person name="Matsutani M."/>
        </authorList>
    </citation>
    <scope>NUCLEOTIDE SEQUENCE [LARGE SCALE GENOMIC DNA]</scope>
    <source>
        <strain evidence="10 11">Kim37-2</strain>
    </source>
</reference>
<evidence type="ECO:0000256" key="6">
    <source>
        <dbReference type="ARBA" id="ARBA00023236"/>
    </source>
</evidence>
<dbReference type="SUPFAM" id="SSF51306">
    <property type="entry name" value="LexA/Signal peptidase"/>
    <property type="match status" value="1"/>
</dbReference>
<feature type="domain" description="Peptidase S24/S26A/S26B/S26C" evidence="9">
    <location>
        <begin position="43"/>
        <end position="155"/>
    </location>
</feature>
<dbReference type="PANTHER" id="PTHR33516:SF2">
    <property type="entry name" value="LEXA REPRESSOR-RELATED"/>
    <property type="match status" value="1"/>
</dbReference>
<protein>
    <recommendedName>
        <fullName evidence="9">Peptidase S24/S26A/S26B/S26C domain-containing protein</fullName>
    </recommendedName>
</protein>
<evidence type="ECO:0000256" key="5">
    <source>
        <dbReference type="ARBA" id="ARBA00023204"/>
    </source>
</evidence>
<dbReference type="InterPro" id="IPR050077">
    <property type="entry name" value="LexA_repressor"/>
</dbReference>
<comment type="similarity">
    <text evidence="1 7">Belongs to the peptidase S24 family.</text>
</comment>
<keyword evidence="2" id="KW-0227">DNA damage</keyword>
<keyword evidence="3 7" id="KW-0378">Hydrolase</keyword>
<dbReference type="PRINTS" id="PR00726">
    <property type="entry name" value="LEXASERPTASE"/>
</dbReference>
<feature type="region of interest" description="Disordered" evidence="8">
    <location>
        <begin position="166"/>
        <end position="229"/>
    </location>
</feature>
<dbReference type="CDD" id="cd06529">
    <property type="entry name" value="S24_LexA-like"/>
    <property type="match status" value="1"/>
</dbReference>
<evidence type="ECO:0000256" key="7">
    <source>
        <dbReference type="RuleBase" id="RU003991"/>
    </source>
</evidence>
<evidence type="ECO:0000256" key="8">
    <source>
        <dbReference type="SAM" id="MobiDB-lite"/>
    </source>
</evidence>
<dbReference type="EMBL" id="AP026798">
    <property type="protein sequence ID" value="BDR52884.1"/>
    <property type="molecule type" value="Genomic_DNA"/>
</dbReference>
<accession>A0ABM8B7N1</accession>
<sequence length="229" mass="25044">MLLSRPVTQPTDAAADGRSPAASGVRCICSVKLNPQRVPIALEAVHAGFPSVAQDYFSGEFSFDEHVIVHPNSTYIVHVAGDSMTGAGIFDGDVLVVDRSLNPCDGDVVIAILDNELTVKRLRCQQGRSWLHAENPAYPDFWPAEGEELVVWGVVTGNYHWQRADSSTQLEDTPAPNVSYPHPGLSSTPTHSNRRAKSSPPQSESEHAEPRHPQRGNTVYPSSPWEHYV</sequence>
<dbReference type="NCBIfam" id="NF007621">
    <property type="entry name" value="PRK10276.1"/>
    <property type="match status" value="1"/>
</dbReference>
<dbReference type="InterPro" id="IPR015927">
    <property type="entry name" value="Peptidase_S24_S26A/B/C"/>
</dbReference>
<keyword evidence="6" id="KW-0742">SOS response</keyword>
<keyword evidence="5" id="KW-0234">DNA repair</keyword>
<dbReference type="Gene3D" id="2.10.109.10">
    <property type="entry name" value="Umud Fragment, subunit A"/>
    <property type="match status" value="1"/>
</dbReference>
<name>A0ABM8B7N1_9BIFI</name>
<feature type="compositionally biased region" description="Polar residues" evidence="8">
    <location>
        <begin position="1"/>
        <end position="11"/>
    </location>
</feature>
<gene>
    <name evidence="10" type="ORF">KIM372_07910</name>
</gene>
<feature type="region of interest" description="Disordered" evidence="8">
    <location>
        <begin position="1"/>
        <end position="20"/>
    </location>
</feature>
<keyword evidence="4 7" id="KW-0068">Autocatalytic cleavage</keyword>
<proteinExistence type="inferred from homology"/>
<evidence type="ECO:0000256" key="4">
    <source>
        <dbReference type="ARBA" id="ARBA00022813"/>
    </source>
</evidence>
<evidence type="ECO:0000313" key="11">
    <source>
        <dbReference type="Proteomes" id="UP001321766"/>
    </source>
</evidence>
<dbReference type="Pfam" id="PF00717">
    <property type="entry name" value="Peptidase_S24"/>
    <property type="match status" value="1"/>
</dbReference>
<evidence type="ECO:0000256" key="3">
    <source>
        <dbReference type="ARBA" id="ARBA00022801"/>
    </source>
</evidence>
<evidence type="ECO:0000259" key="9">
    <source>
        <dbReference type="Pfam" id="PF00717"/>
    </source>
</evidence>
<dbReference type="InterPro" id="IPR036286">
    <property type="entry name" value="LexA/Signal_pep-like_sf"/>
</dbReference>